<sequence length="1327" mass="149333">MEVEKHEDTTKEEGELSDDEEIIPIAPQYPERTKVTDRNSPSSNVECRTLPNHRSYNGRSTSSVGRGVPRNFTPRVRSRRRARNRNRLNSDTKRVDNRLNEENIPSLLSLDPLVMQPIILLEPPPPPPPPPLPSIPPPDQPEPPPLHLPPETPRPKKRKVAGTRKTGDVEDPDYIDLLLEYQQIRKQLAKLAHAELPQTANKQTDGPSQVMDNQNEVYSQNSEDSKSEQQAINHGPKYKDKDTITNNPVDNDELDILRLRLDALKSVPSETTSKKVMGNQNTPNRERKELPKKLPFAPCSLRSLRSRRRSVKRRPVELLNRKSHPLDRRRSDERCGKQWKGEERRSYEKHRQREQYDMNQRRIEVQKILTLNDPEEQYRRFMELVAGVKEDQQIVGDGLARDNYEPVEMDLDSDGEQSTGINALPVNDDLFHPGLTYPLPNIDNPPPPVTYPSLMVPEGLTVPACLSDTDYRPLFDRNLVVFGQSSVDYVSDGLPGNAYPEYIKPSHNVKAYNQDIMPHQNLLSDGSNSVVQQVPDVNDCSEQPIGQYVIDEYVGTVSEQILEQYTESRRQHDPLDFAMSDSATDGSAKEEEAQDAESEEALLRAKLLQSLNAKKKLVQKVKTSSGPSLKSDVETLTDEKKVDAYDSSQHAQQDSPKCPSVAEHDSRQELVEELEQKCEQSESKQTQGMEQYHRKTVEENVTSLREQSKCNRTQQSIVKQDSNLPRSSSNSPVPRLTVTTSYTKLSQQLETDGSAVGSPYSNQDSLEAFTDPECSEIGLRWRADHNTSKPSRAKYYHHRSYYKVPQHEPVVICLAEDSESGDDEELPQPDGKMLPVSMESDMSRTVQTISSTDNLITPSVSLPGNLDTFLKEARMSVETKEKAVTSASVSSKLPKHDDGDELVKTTTNQCSDQPPADNNNGIENAMDKLSIIEVELNKNRCLLREKQTYLDKIKRQIARKKSVLCMAEEHVQKLREQLVSSEKIVKTNKVQLLKFNEQAQDAQSLVDEKRARVQALEAQLERLGKKAYGDTYKPTMTNVNNRNLKVTINKGSQESRQVILPQKKGITQNTSPTKRTVTVTNKATMVKSANIYSMKTSSIVADRSQPERKLVKKLQPCNPKEQNTETSLSVLRRTGADPSVPKNGGTVKGNFVLKKEQLAKTSTKVSEIAKEKARLMMLEKKYAEMIRKHKEAQAKKVLTSIPAKKMRLMPGKQLAVVSSASTSLAGRGQIVGSQHSHQNADNPTATKGKGKGFGENCQRKPNTVADVGKCPDKQTKNNTSKAIPQNVYGNILKEKNRITKNKRRTGNDEKIVALPTVGHSARWWKSI</sequence>
<feature type="compositionally biased region" description="Polar residues" evidence="2">
    <location>
        <begin position="38"/>
        <end position="64"/>
    </location>
</feature>
<feature type="region of interest" description="Disordered" evidence="2">
    <location>
        <begin position="880"/>
        <end position="900"/>
    </location>
</feature>
<name>A0AAD9NGM1_9ANNE</name>
<feature type="compositionally biased region" description="Polar residues" evidence="2">
    <location>
        <begin position="217"/>
        <end position="232"/>
    </location>
</feature>
<reference evidence="3" key="1">
    <citation type="journal article" date="2023" name="Mol. Biol. Evol.">
        <title>Third-Generation Sequencing Reveals the Adaptive Role of the Epigenome in Three Deep-Sea Polychaetes.</title>
        <authorList>
            <person name="Perez M."/>
            <person name="Aroh O."/>
            <person name="Sun Y."/>
            <person name="Lan Y."/>
            <person name="Juniper S.K."/>
            <person name="Young C.R."/>
            <person name="Angers B."/>
            <person name="Qian P.Y."/>
        </authorList>
    </citation>
    <scope>NUCLEOTIDE SEQUENCE</scope>
    <source>
        <strain evidence="3">P08H-3</strain>
    </source>
</reference>
<feature type="compositionally biased region" description="Basic and acidic residues" evidence="2">
    <location>
        <begin position="662"/>
        <end position="682"/>
    </location>
</feature>
<accession>A0AAD9NGM1</accession>
<feature type="region of interest" description="Disordered" evidence="2">
    <location>
        <begin position="268"/>
        <end position="296"/>
    </location>
</feature>
<feature type="region of interest" description="Disordered" evidence="2">
    <location>
        <begin position="1230"/>
        <end position="1256"/>
    </location>
</feature>
<feature type="region of interest" description="Disordered" evidence="2">
    <location>
        <begin position="119"/>
        <end position="170"/>
    </location>
</feature>
<organism evidence="3 4">
    <name type="scientific">Paralvinella palmiformis</name>
    <dbReference type="NCBI Taxonomy" id="53620"/>
    <lineage>
        <taxon>Eukaryota</taxon>
        <taxon>Metazoa</taxon>
        <taxon>Spiralia</taxon>
        <taxon>Lophotrochozoa</taxon>
        <taxon>Annelida</taxon>
        <taxon>Polychaeta</taxon>
        <taxon>Sedentaria</taxon>
        <taxon>Canalipalpata</taxon>
        <taxon>Terebellida</taxon>
        <taxon>Terebelliformia</taxon>
        <taxon>Alvinellidae</taxon>
        <taxon>Paralvinella</taxon>
    </lineage>
</organism>
<feature type="compositionally biased region" description="Polar residues" evidence="2">
    <location>
        <begin position="646"/>
        <end position="655"/>
    </location>
</feature>
<evidence type="ECO:0000313" key="3">
    <source>
        <dbReference type="EMBL" id="KAK2169315.1"/>
    </source>
</evidence>
<feature type="region of interest" description="Disordered" evidence="2">
    <location>
        <begin position="217"/>
        <end position="249"/>
    </location>
</feature>
<dbReference type="EMBL" id="JAODUP010000011">
    <property type="protein sequence ID" value="KAK2169315.1"/>
    <property type="molecule type" value="Genomic_DNA"/>
</dbReference>
<evidence type="ECO:0000256" key="1">
    <source>
        <dbReference type="SAM" id="Coils"/>
    </source>
</evidence>
<keyword evidence="1" id="KW-0175">Coiled coil</keyword>
<evidence type="ECO:0000256" key="2">
    <source>
        <dbReference type="SAM" id="MobiDB-lite"/>
    </source>
</evidence>
<feature type="region of interest" description="Disordered" evidence="2">
    <location>
        <begin position="1"/>
        <end position="97"/>
    </location>
</feature>
<feature type="region of interest" description="Disordered" evidence="2">
    <location>
        <begin position="643"/>
        <end position="735"/>
    </location>
</feature>
<feature type="compositionally biased region" description="Basic and acidic residues" evidence="2">
    <location>
        <begin position="1"/>
        <end position="14"/>
    </location>
</feature>
<evidence type="ECO:0000313" key="4">
    <source>
        <dbReference type="Proteomes" id="UP001208570"/>
    </source>
</evidence>
<protein>
    <submittedName>
        <fullName evidence="3">Uncharacterized protein</fullName>
    </submittedName>
</protein>
<keyword evidence="4" id="KW-1185">Reference proteome</keyword>
<feature type="region of interest" description="Disordered" evidence="2">
    <location>
        <begin position="568"/>
        <end position="598"/>
    </location>
</feature>
<feature type="compositionally biased region" description="Polar residues" evidence="2">
    <location>
        <begin position="1231"/>
        <end position="1245"/>
    </location>
</feature>
<feature type="compositionally biased region" description="Pro residues" evidence="2">
    <location>
        <begin position="122"/>
        <end position="152"/>
    </location>
</feature>
<proteinExistence type="predicted"/>
<feature type="compositionally biased region" description="Basic residues" evidence="2">
    <location>
        <begin position="76"/>
        <end position="86"/>
    </location>
</feature>
<feature type="region of interest" description="Disordered" evidence="2">
    <location>
        <begin position="325"/>
        <end position="353"/>
    </location>
</feature>
<dbReference type="Proteomes" id="UP001208570">
    <property type="component" value="Unassembled WGS sequence"/>
</dbReference>
<feature type="compositionally biased region" description="Basic and acidic residues" evidence="2">
    <location>
        <begin position="88"/>
        <end position="97"/>
    </location>
</feature>
<comment type="caution">
    <text evidence="3">The sequence shown here is derived from an EMBL/GenBank/DDBJ whole genome shotgun (WGS) entry which is preliminary data.</text>
</comment>
<feature type="coiled-coil region" evidence="1">
    <location>
        <begin position="1168"/>
        <end position="1195"/>
    </location>
</feature>
<feature type="coiled-coil region" evidence="1">
    <location>
        <begin position="992"/>
        <end position="1026"/>
    </location>
</feature>
<gene>
    <name evidence="3" type="ORF">LSH36_11g08000</name>
</gene>
<feature type="compositionally biased region" description="Polar residues" evidence="2">
    <location>
        <begin position="699"/>
        <end position="735"/>
    </location>
</feature>